<evidence type="ECO:0000313" key="2">
    <source>
        <dbReference type="EMBL" id="KAH7272425.1"/>
    </source>
</evidence>
<reference evidence="2" key="1">
    <citation type="journal article" date="2021" name="Nat. Commun.">
        <title>Genetic determinants of endophytism in the Arabidopsis root mycobiome.</title>
        <authorList>
            <person name="Mesny F."/>
            <person name="Miyauchi S."/>
            <person name="Thiergart T."/>
            <person name="Pickel B."/>
            <person name="Atanasova L."/>
            <person name="Karlsson M."/>
            <person name="Huettel B."/>
            <person name="Barry K.W."/>
            <person name="Haridas S."/>
            <person name="Chen C."/>
            <person name="Bauer D."/>
            <person name="Andreopoulos W."/>
            <person name="Pangilinan J."/>
            <person name="LaButti K."/>
            <person name="Riley R."/>
            <person name="Lipzen A."/>
            <person name="Clum A."/>
            <person name="Drula E."/>
            <person name="Henrissat B."/>
            <person name="Kohler A."/>
            <person name="Grigoriev I.V."/>
            <person name="Martin F.M."/>
            <person name="Hacquard S."/>
        </authorList>
    </citation>
    <scope>NUCLEOTIDE SEQUENCE</scope>
    <source>
        <strain evidence="2">FSSC 5 MPI-SDFR-AT-0091</strain>
    </source>
</reference>
<feature type="transmembrane region" description="Helical" evidence="1">
    <location>
        <begin position="61"/>
        <end position="79"/>
    </location>
</feature>
<evidence type="ECO:0000256" key="1">
    <source>
        <dbReference type="SAM" id="Phobius"/>
    </source>
</evidence>
<keyword evidence="1" id="KW-0472">Membrane</keyword>
<organism evidence="2 3">
    <name type="scientific">Fusarium solani</name>
    <name type="common">Filamentous fungus</name>
    <dbReference type="NCBI Taxonomy" id="169388"/>
    <lineage>
        <taxon>Eukaryota</taxon>
        <taxon>Fungi</taxon>
        <taxon>Dikarya</taxon>
        <taxon>Ascomycota</taxon>
        <taxon>Pezizomycotina</taxon>
        <taxon>Sordariomycetes</taxon>
        <taxon>Hypocreomycetidae</taxon>
        <taxon>Hypocreales</taxon>
        <taxon>Nectriaceae</taxon>
        <taxon>Fusarium</taxon>
        <taxon>Fusarium solani species complex</taxon>
    </lineage>
</organism>
<dbReference type="EMBL" id="JAGTJS010000003">
    <property type="protein sequence ID" value="KAH7272425.1"/>
    <property type="molecule type" value="Genomic_DNA"/>
</dbReference>
<accession>A0A9P9RBY3</accession>
<sequence length="162" mass="18336">MAARMPLLSGRFVASRLSPRASSSLSLPTRPSLAIPRGFRTAQRGRQYSSQPPKRNDAVKFWPFLVVIAVGSLGYVGLVNRRKGELLVISTHPCFSFIYSVINKDWVWVCSWYEGSSPRPRHRSMQPEDELLGLHYVSLLLCDQIHAHRLLRPLELPPELSS</sequence>
<evidence type="ECO:0000313" key="3">
    <source>
        <dbReference type="Proteomes" id="UP000736672"/>
    </source>
</evidence>
<dbReference type="Proteomes" id="UP000736672">
    <property type="component" value="Unassembled WGS sequence"/>
</dbReference>
<gene>
    <name evidence="2" type="ORF">B0J15DRAFT_543037</name>
</gene>
<dbReference type="AlphaFoldDB" id="A0A9P9RBY3"/>
<dbReference type="OrthoDB" id="5090196at2759"/>
<keyword evidence="1" id="KW-1133">Transmembrane helix</keyword>
<comment type="caution">
    <text evidence="2">The sequence shown here is derived from an EMBL/GenBank/DDBJ whole genome shotgun (WGS) entry which is preliminary data.</text>
</comment>
<protein>
    <submittedName>
        <fullName evidence="2">Uncharacterized protein</fullName>
    </submittedName>
</protein>
<proteinExistence type="predicted"/>
<keyword evidence="1" id="KW-0812">Transmembrane</keyword>
<keyword evidence="3" id="KW-1185">Reference proteome</keyword>
<name>A0A9P9RBY3_FUSSL</name>